<evidence type="ECO:0000313" key="19">
    <source>
        <dbReference type="EMBL" id="OOV87809.1"/>
    </source>
</evidence>
<evidence type="ECO:0000256" key="2">
    <source>
        <dbReference type="ARBA" id="ARBA00005879"/>
    </source>
</evidence>
<keyword evidence="9" id="KW-0456">Lyase</keyword>
<evidence type="ECO:0000259" key="17">
    <source>
        <dbReference type="Pfam" id="PF00590"/>
    </source>
</evidence>
<comment type="catalytic activity">
    <reaction evidence="13">
        <text>precorrin-2 + NAD(+) = sirohydrochlorin + NADH + 2 H(+)</text>
        <dbReference type="Rhea" id="RHEA:15613"/>
        <dbReference type="ChEBI" id="CHEBI:15378"/>
        <dbReference type="ChEBI" id="CHEBI:57540"/>
        <dbReference type="ChEBI" id="CHEBI:57945"/>
        <dbReference type="ChEBI" id="CHEBI:58351"/>
        <dbReference type="ChEBI" id="CHEBI:58827"/>
        <dbReference type="EC" id="1.3.1.76"/>
    </reaction>
</comment>
<dbReference type="SUPFAM" id="SSF51735">
    <property type="entry name" value="NAD(P)-binding Rossmann-fold domains"/>
    <property type="match status" value="1"/>
</dbReference>
<dbReference type="SUPFAM" id="SSF75615">
    <property type="entry name" value="Siroheme synthase middle domains-like"/>
    <property type="match status" value="1"/>
</dbReference>
<dbReference type="Gene3D" id="3.30.160.110">
    <property type="entry name" value="Siroheme synthase, domain 2"/>
    <property type="match status" value="1"/>
</dbReference>
<evidence type="ECO:0000256" key="14">
    <source>
        <dbReference type="ARBA" id="ARBA00060548"/>
    </source>
</evidence>
<gene>
    <name evidence="19" type="ORF">BTA35_0207350</name>
</gene>
<evidence type="ECO:0000256" key="6">
    <source>
        <dbReference type="ARBA" id="ARBA00022691"/>
    </source>
</evidence>
<dbReference type="PROSITE" id="PS00840">
    <property type="entry name" value="SUMT_2"/>
    <property type="match status" value="1"/>
</dbReference>
<dbReference type="InterPro" id="IPR036291">
    <property type="entry name" value="NAD(P)-bd_dom_sf"/>
</dbReference>
<evidence type="ECO:0000256" key="16">
    <source>
        <dbReference type="RuleBase" id="RU003960"/>
    </source>
</evidence>
<evidence type="ECO:0000256" key="9">
    <source>
        <dbReference type="ARBA" id="ARBA00023239"/>
    </source>
</evidence>
<dbReference type="AlphaFoldDB" id="A0A1T1HD73"/>
<dbReference type="InterPro" id="IPR006367">
    <property type="entry name" value="Sirohaem_synthase_N"/>
</dbReference>
<keyword evidence="4 16" id="KW-0489">Methyltransferase</keyword>
<comment type="caution">
    <text evidence="19">The sequence shown here is derived from an EMBL/GenBank/DDBJ whole genome shotgun (WGS) entry which is preliminary data.</text>
</comment>
<keyword evidence="6" id="KW-0949">S-adenosyl-L-methionine</keyword>
<protein>
    <submittedName>
        <fullName evidence="19">Uroporphyrinogen-III C-methyltransferase</fullName>
    </submittedName>
</protein>
<dbReference type="NCBIfam" id="NF007922">
    <property type="entry name" value="PRK10637.1"/>
    <property type="match status" value="1"/>
</dbReference>
<evidence type="ECO:0000256" key="11">
    <source>
        <dbReference type="ARBA" id="ARBA00023268"/>
    </source>
</evidence>
<accession>A0A1T1HD73</accession>
<keyword evidence="20" id="KW-1185">Reference proteome</keyword>
<dbReference type="Proteomes" id="UP000190064">
    <property type="component" value="Unassembled WGS sequence"/>
</dbReference>
<dbReference type="GO" id="GO:0051287">
    <property type="term" value="F:NAD binding"/>
    <property type="evidence" value="ECO:0007669"/>
    <property type="project" value="InterPro"/>
</dbReference>
<keyword evidence="5 16" id="KW-0808">Transferase</keyword>
<dbReference type="Pfam" id="PF13241">
    <property type="entry name" value="NAD_binding_7"/>
    <property type="match status" value="1"/>
</dbReference>
<evidence type="ECO:0000256" key="8">
    <source>
        <dbReference type="ARBA" id="ARBA00023027"/>
    </source>
</evidence>
<evidence type="ECO:0000256" key="13">
    <source>
        <dbReference type="ARBA" id="ARBA00047561"/>
    </source>
</evidence>
<dbReference type="InterPro" id="IPR006366">
    <property type="entry name" value="CobA/CysG_C"/>
</dbReference>
<dbReference type="InterPro" id="IPR037115">
    <property type="entry name" value="Sirohaem_synt_dimer_dom_sf"/>
</dbReference>
<dbReference type="GO" id="GO:0032259">
    <property type="term" value="P:methylation"/>
    <property type="evidence" value="ECO:0007669"/>
    <property type="project" value="UniProtKB-KW"/>
</dbReference>
<dbReference type="GO" id="GO:0043115">
    <property type="term" value="F:precorrin-2 dehydrogenase activity"/>
    <property type="evidence" value="ECO:0007669"/>
    <property type="project" value="UniProtKB-EC"/>
</dbReference>
<comment type="pathway">
    <text evidence="1">Porphyrin-containing compound metabolism; siroheme biosynthesis; sirohydrochlorin from precorrin-2: step 1/1.</text>
</comment>
<dbReference type="InterPro" id="IPR050161">
    <property type="entry name" value="Siro_Cobalamin_biosynth"/>
</dbReference>
<feature type="domain" description="Sirohaem synthase dimerisation" evidence="18">
    <location>
        <begin position="152"/>
        <end position="206"/>
    </location>
</feature>
<comment type="pathway">
    <text evidence="14">Cofactor biosynthesis; adenosylcobalamin biosynthesis; precorrin-2 from uroporphyrinogen III: step 1/1.</text>
</comment>
<dbReference type="InterPro" id="IPR019478">
    <property type="entry name" value="Sirohaem_synthase_dimer_dom"/>
</dbReference>
<keyword evidence="10" id="KW-0627">Porphyrin biosynthesis</keyword>
<dbReference type="UniPathway" id="UPA00262">
    <property type="reaction ID" value="UER00211"/>
</dbReference>
<dbReference type="STRING" id="966.BTA35_0207350"/>
<dbReference type="RefSeq" id="WP_078319158.1">
    <property type="nucleotide sequence ID" value="NZ_FXTS01000002.1"/>
</dbReference>
<dbReference type="NCBIfam" id="TIGR01470">
    <property type="entry name" value="cysG_Nterm"/>
    <property type="match status" value="1"/>
</dbReference>
<name>A0A1T1HD73_OCELI</name>
<proteinExistence type="inferred from homology"/>
<dbReference type="Pfam" id="PF00590">
    <property type="entry name" value="TP_methylase"/>
    <property type="match status" value="1"/>
</dbReference>
<dbReference type="Gene3D" id="3.40.50.720">
    <property type="entry name" value="NAD(P)-binding Rossmann-like Domain"/>
    <property type="match status" value="1"/>
</dbReference>
<dbReference type="FunFam" id="3.30.950.10:FF:000001">
    <property type="entry name" value="Siroheme synthase"/>
    <property type="match status" value="1"/>
</dbReference>
<evidence type="ECO:0000256" key="4">
    <source>
        <dbReference type="ARBA" id="ARBA00022603"/>
    </source>
</evidence>
<evidence type="ECO:0000259" key="18">
    <source>
        <dbReference type="Pfam" id="PF10414"/>
    </source>
</evidence>
<dbReference type="Gene3D" id="3.30.950.10">
    <property type="entry name" value="Methyltransferase, Cobalt-precorrin-4 Transmethylase, Domain 2"/>
    <property type="match status" value="1"/>
</dbReference>
<evidence type="ECO:0000256" key="3">
    <source>
        <dbReference type="ARBA" id="ARBA00022573"/>
    </source>
</evidence>
<evidence type="ECO:0000256" key="10">
    <source>
        <dbReference type="ARBA" id="ARBA00023244"/>
    </source>
</evidence>
<dbReference type="SUPFAM" id="SSF53790">
    <property type="entry name" value="Tetrapyrrole methylase"/>
    <property type="match status" value="1"/>
</dbReference>
<evidence type="ECO:0000256" key="5">
    <source>
        <dbReference type="ARBA" id="ARBA00022679"/>
    </source>
</evidence>
<dbReference type="Gene3D" id="3.40.1010.10">
    <property type="entry name" value="Cobalt-precorrin-4 Transmethylase, Domain 1"/>
    <property type="match status" value="1"/>
</dbReference>
<dbReference type="Gene3D" id="1.10.8.210">
    <property type="entry name" value="Sirohaem synthase, dimerisation domain"/>
    <property type="match status" value="1"/>
</dbReference>
<evidence type="ECO:0000256" key="15">
    <source>
        <dbReference type="PIRSR" id="PIRSR036426-1"/>
    </source>
</evidence>
<keyword evidence="7" id="KW-0560">Oxidoreductase</keyword>
<dbReference type="PANTHER" id="PTHR45790:SF1">
    <property type="entry name" value="SIROHEME SYNTHASE"/>
    <property type="match status" value="1"/>
</dbReference>
<comment type="pathway">
    <text evidence="12">Porphyrin-containing compound metabolism; siroheme biosynthesis; precorrin-2 from uroporphyrinogen III: step 1/1.</text>
</comment>
<feature type="domain" description="Tetrapyrrole methylase" evidence="17">
    <location>
        <begin position="226"/>
        <end position="435"/>
    </location>
</feature>
<dbReference type="FunFam" id="3.40.1010.10:FF:000001">
    <property type="entry name" value="Siroheme synthase"/>
    <property type="match status" value="1"/>
</dbReference>
<dbReference type="InterPro" id="IPR012409">
    <property type="entry name" value="Sirohaem_synth"/>
</dbReference>
<evidence type="ECO:0000256" key="7">
    <source>
        <dbReference type="ARBA" id="ARBA00023002"/>
    </source>
</evidence>
<dbReference type="InterPro" id="IPR003043">
    <property type="entry name" value="Uropor_MeTrfase_CS"/>
</dbReference>
<dbReference type="NCBIfam" id="TIGR01469">
    <property type="entry name" value="cobA_cysG_Cterm"/>
    <property type="match status" value="1"/>
</dbReference>
<feature type="active site" description="Proton acceptor" evidence="15">
    <location>
        <position position="256"/>
    </location>
</feature>
<sequence length="482" mass="52367">MKMLPLMANIDEFGAVVIGHDDTARRKLQALLRAGAKVAVATSQPMSAGLTQLMQAHQVKEISVDQALAMSDLYPLIILTEGTSEQLRQQARELKKQGRLVNVASYPEWSNVSLPYLIDRHPVLIAVGSTGEAPVLARIMKARLEALIPRSFGHLAKLVHQGADQVKRLFPTLKLRERFWSQQLEGAAGELMISGREAQSQQLLADNIAAAEEVSAKEGGLVRGEVYLVGGGPGDPELLTLRAVRLIQQADVVLYDRLVAPEIVDLCRPDAERIYVGKARSDHAVPQGDINQLLVDLALQGKRVLRLKGGDPFIFGRGGEEIETLSQHRVPFQVVPGITAASGCAAYAGIPLTHRDHAQSVRFVTGHLKDGSTNLPWDELATPAQTLVFYMGLVGLPEITRQLVAHGRDADTPAALIQQGTTRNQKNYIATLGTLAEHIADKEVEPPSLIIVGEVVSLHETLNWFDPDQAGGSQGFWKKTAS</sequence>
<dbReference type="PIRSF" id="PIRSF036426">
    <property type="entry name" value="Sirohaem_synth"/>
    <property type="match status" value="1"/>
</dbReference>
<reference evidence="19" key="1">
    <citation type="submission" date="2017-02" db="EMBL/GenBank/DDBJ databases">
        <title>Draft Genome Sequence of the Salt Water Bacterium Oceanospirillum linum ATCC 11336.</title>
        <authorList>
            <person name="Trachtenberg A.M."/>
            <person name="Carney J.G."/>
            <person name="Linnane J.D."/>
            <person name="Rheaume B.A."/>
            <person name="Pitts N.L."/>
            <person name="Mykles D.L."/>
            <person name="Maclea K.S."/>
        </authorList>
    </citation>
    <scope>NUCLEOTIDE SEQUENCE [LARGE SCALE GENOMIC DNA]</scope>
    <source>
        <strain evidence="19">ATCC 11336</strain>
    </source>
</reference>
<keyword evidence="3" id="KW-0169">Cobalamin biosynthesis</keyword>
<evidence type="ECO:0000313" key="20">
    <source>
        <dbReference type="Proteomes" id="UP000190064"/>
    </source>
</evidence>
<dbReference type="Pfam" id="PF10414">
    <property type="entry name" value="CysG_dimeriser"/>
    <property type="match status" value="1"/>
</dbReference>
<dbReference type="InterPro" id="IPR014776">
    <property type="entry name" value="4pyrrole_Mease_sub2"/>
</dbReference>
<dbReference type="InterPro" id="IPR000878">
    <property type="entry name" value="4pyrrol_Mease"/>
</dbReference>
<dbReference type="InterPro" id="IPR035996">
    <property type="entry name" value="4pyrrol_Methylase_sf"/>
</dbReference>
<feature type="active site" description="Proton donor" evidence="15">
    <location>
        <position position="278"/>
    </location>
</feature>
<dbReference type="EMBL" id="MTSD02000002">
    <property type="protein sequence ID" value="OOV87809.1"/>
    <property type="molecule type" value="Genomic_DNA"/>
</dbReference>
<dbReference type="GO" id="GO:0009236">
    <property type="term" value="P:cobalamin biosynthetic process"/>
    <property type="evidence" value="ECO:0007669"/>
    <property type="project" value="UniProtKB-KW"/>
</dbReference>
<keyword evidence="11" id="KW-0511">Multifunctional enzyme</keyword>
<dbReference type="GO" id="GO:0019354">
    <property type="term" value="P:siroheme biosynthetic process"/>
    <property type="evidence" value="ECO:0007669"/>
    <property type="project" value="UniProtKB-UniPathway"/>
</dbReference>
<comment type="similarity">
    <text evidence="2 16">Belongs to the precorrin methyltransferase family.</text>
</comment>
<organism evidence="19 20">
    <name type="scientific">Oceanospirillum linum</name>
    <dbReference type="NCBI Taxonomy" id="966"/>
    <lineage>
        <taxon>Bacteria</taxon>
        <taxon>Pseudomonadati</taxon>
        <taxon>Pseudomonadota</taxon>
        <taxon>Gammaproteobacteria</taxon>
        <taxon>Oceanospirillales</taxon>
        <taxon>Oceanospirillaceae</taxon>
        <taxon>Oceanospirillum</taxon>
    </lineage>
</organism>
<dbReference type="CDD" id="cd11642">
    <property type="entry name" value="SUMT"/>
    <property type="match status" value="1"/>
</dbReference>
<evidence type="ECO:0000256" key="1">
    <source>
        <dbReference type="ARBA" id="ARBA00005010"/>
    </source>
</evidence>
<dbReference type="GO" id="GO:0004851">
    <property type="term" value="F:uroporphyrin-III C-methyltransferase activity"/>
    <property type="evidence" value="ECO:0007669"/>
    <property type="project" value="InterPro"/>
</dbReference>
<dbReference type="InterPro" id="IPR014777">
    <property type="entry name" value="4pyrrole_Mease_sub1"/>
</dbReference>
<evidence type="ECO:0000256" key="12">
    <source>
        <dbReference type="ARBA" id="ARBA00025705"/>
    </source>
</evidence>
<dbReference type="PANTHER" id="PTHR45790">
    <property type="entry name" value="SIROHEME SYNTHASE-RELATED"/>
    <property type="match status" value="1"/>
</dbReference>
<keyword evidence="8" id="KW-0520">NAD</keyword>
<dbReference type="GO" id="GO:0051266">
    <property type="term" value="F:sirohydrochlorin ferrochelatase activity"/>
    <property type="evidence" value="ECO:0007669"/>
    <property type="project" value="InterPro"/>
</dbReference>
<dbReference type="NCBIfam" id="NF004790">
    <property type="entry name" value="PRK06136.1"/>
    <property type="match status" value="1"/>
</dbReference>